<dbReference type="GO" id="GO:0043565">
    <property type="term" value="F:sequence-specific DNA binding"/>
    <property type="evidence" value="ECO:0007669"/>
    <property type="project" value="InterPro"/>
</dbReference>
<dbReference type="InterPro" id="IPR018060">
    <property type="entry name" value="HTH_AraC"/>
</dbReference>
<keyword evidence="3" id="KW-0804">Transcription</keyword>
<dbReference type="SUPFAM" id="SSF51182">
    <property type="entry name" value="RmlC-like cupins"/>
    <property type="match status" value="1"/>
</dbReference>
<dbReference type="Gene3D" id="1.10.10.60">
    <property type="entry name" value="Homeodomain-like"/>
    <property type="match status" value="2"/>
</dbReference>
<keyword evidence="6" id="KW-1185">Reference proteome</keyword>
<evidence type="ECO:0000256" key="3">
    <source>
        <dbReference type="ARBA" id="ARBA00023163"/>
    </source>
</evidence>
<sequence length="316" mass="34446">MASGDSDLLSELLAPLRLHGVFHSRWSMRAPWGIAGEGEDCALIHYVHEGRCIVEMPGAAEPIELEPGDLAVFPHGTAHRLGDRPGRSTVPLVSLLPDRPPGDARSVQLDGPGPVTTMLCGGLHYDVAAVAPLYRALPTVFVLDADALKGQPLLGDTMARLADNWTDDEPGAQLVALRAFELAFVLALRTALSTLADDEPVWRALNHPAVSPALLAVQTRFNEPWTLEKLAAEAGLSRSSFAATFRRLVGQTPMEHLAARRLQEAARLLIETTQPHERIAERVGYRSGVGFHLAFRNRYGQTPGEYRRTRRPTSPS</sequence>
<keyword evidence="2" id="KW-0238">DNA-binding</keyword>
<dbReference type="InterPro" id="IPR050204">
    <property type="entry name" value="AraC_XylS_family_regulators"/>
</dbReference>
<evidence type="ECO:0000313" key="5">
    <source>
        <dbReference type="EMBL" id="NEE01948.1"/>
    </source>
</evidence>
<dbReference type="EMBL" id="JAAGOA010000012">
    <property type="protein sequence ID" value="NEE01948.1"/>
    <property type="molecule type" value="Genomic_DNA"/>
</dbReference>
<dbReference type="PANTHER" id="PTHR46796">
    <property type="entry name" value="HTH-TYPE TRANSCRIPTIONAL ACTIVATOR RHAS-RELATED"/>
    <property type="match status" value="1"/>
</dbReference>
<protein>
    <submittedName>
        <fullName evidence="5">AraC family transcriptional regulator</fullName>
    </submittedName>
</protein>
<proteinExistence type="predicted"/>
<gene>
    <name evidence="5" type="ORF">G1H10_17375</name>
</gene>
<feature type="domain" description="HTH araC/xylS-type" evidence="4">
    <location>
        <begin position="211"/>
        <end position="309"/>
    </location>
</feature>
<evidence type="ECO:0000256" key="1">
    <source>
        <dbReference type="ARBA" id="ARBA00023015"/>
    </source>
</evidence>
<accession>A0A6L9SBQ7</accession>
<dbReference type="SUPFAM" id="SSF46689">
    <property type="entry name" value="Homeodomain-like"/>
    <property type="match status" value="2"/>
</dbReference>
<dbReference type="GO" id="GO:0003700">
    <property type="term" value="F:DNA-binding transcription factor activity"/>
    <property type="evidence" value="ECO:0007669"/>
    <property type="project" value="InterPro"/>
</dbReference>
<dbReference type="InterPro" id="IPR014710">
    <property type="entry name" value="RmlC-like_jellyroll"/>
</dbReference>
<dbReference type="InterPro" id="IPR011051">
    <property type="entry name" value="RmlC_Cupin_sf"/>
</dbReference>
<evidence type="ECO:0000313" key="6">
    <source>
        <dbReference type="Proteomes" id="UP000475214"/>
    </source>
</evidence>
<dbReference type="PROSITE" id="PS01124">
    <property type="entry name" value="HTH_ARAC_FAMILY_2"/>
    <property type="match status" value="1"/>
</dbReference>
<dbReference type="PANTHER" id="PTHR46796:SF7">
    <property type="entry name" value="ARAC FAMILY TRANSCRIPTIONAL REGULATOR"/>
    <property type="match status" value="1"/>
</dbReference>
<evidence type="ECO:0000259" key="4">
    <source>
        <dbReference type="PROSITE" id="PS01124"/>
    </source>
</evidence>
<evidence type="ECO:0000256" key="2">
    <source>
        <dbReference type="ARBA" id="ARBA00023125"/>
    </source>
</evidence>
<name>A0A6L9SBQ7_9ACTN</name>
<organism evidence="5 6">
    <name type="scientific">Phytoactinopolyspora halotolerans</name>
    <dbReference type="NCBI Taxonomy" id="1981512"/>
    <lineage>
        <taxon>Bacteria</taxon>
        <taxon>Bacillati</taxon>
        <taxon>Actinomycetota</taxon>
        <taxon>Actinomycetes</taxon>
        <taxon>Jiangellales</taxon>
        <taxon>Jiangellaceae</taxon>
        <taxon>Phytoactinopolyspora</taxon>
    </lineage>
</organism>
<dbReference type="InterPro" id="IPR032783">
    <property type="entry name" value="AraC_lig"/>
</dbReference>
<dbReference type="AlphaFoldDB" id="A0A6L9SBQ7"/>
<dbReference type="InterPro" id="IPR009057">
    <property type="entry name" value="Homeodomain-like_sf"/>
</dbReference>
<dbReference type="Proteomes" id="UP000475214">
    <property type="component" value="Unassembled WGS sequence"/>
</dbReference>
<dbReference type="Gene3D" id="2.60.120.10">
    <property type="entry name" value="Jelly Rolls"/>
    <property type="match status" value="1"/>
</dbReference>
<dbReference type="Pfam" id="PF12833">
    <property type="entry name" value="HTH_18"/>
    <property type="match status" value="1"/>
</dbReference>
<dbReference type="SMART" id="SM00342">
    <property type="entry name" value="HTH_ARAC"/>
    <property type="match status" value="1"/>
</dbReference>
<dbReference type="Pfam" id="PF12852">
    <property type="entry name" value="Cupin_6"/>
    <property type="match status" value="1"/>
</dbReference>
<reference evidence="5 6" key="1">
    <citation type="submission" date="2020-02" db="EMBL/GenBank/DDBJ databases">
        <authorList>
            <person name="Li X.-J."/>
            <person name="Han X.-M."/>
        </authorList>
    </citation>
    <scope>NUCLEOTIDE SEQUENCE [LARGE SCALE GENOMIC DNA]</scope>
    <source>
        <strain evidence="5 6">CCTCC AB 2017055</strain>
    </source>
</reference>
<keyword evidence="1" id="KW-0805">Transcription regulation</keyword>
<comment type="caution">
    <text evidence="5">The sequence shown here is derived from an EMBL/GenBank/DDBJ whole genome shotgun (WGS) entry which is preliminary data.</text>
</comment>